<reference evidence="1" key="1">
    <citation type="submission" date="2009-10" db="EMBL/GenBank/DDBJ databases">
        <title>Diversity of trophic interactions inside an arsenic-rich microbial ecosystem.</title>
        <authorList>
            <person name="Bertin P.N."/>
            <person name="Heinrich-Salmeron A."/>
            <person name="Pelletier E."/>
            <person name="Goulhen-Chollet F."/>
            <person name="Arsene-Ploetze F."/>
            <person name="Gallien S."/>
            <person name="Calteau A."/>
            <person name="Vallenet D."/>
            <person name="Casiot C."/>
            <person name="Chane-Woon-Ming B."/>
            <person name="Giloteaux L."/>
            <person name="Barakat M."/>
            <person name="Bonnefoy V."/>
            <person name="Bruneel O."/>
            <person name="Chandler M."/>
            <person name="Cleiss J."/>
            <person name="Duran R."/>
            <person name="Elbaz-Poulichet F."/>
            <person name="Fonknechten N."/>
            <person name="Lauga B."/>
            <person name="Mornico D."/>
            <person name="Ortet P."/>
            <person name="Schaeffer C."/>
            <person name="Siguier P."/>
            <person name="Alexander Thil Smith A."/>
            <person name="Van Dorsselaer A."/>
            <person name="Weissenbach J."/>
            <person name="Medigue C."/>
            <person name="Le Paslier D."/>
        </authorList>
    </citation>
    <scope>NUCLEOTIDE SEQUENCE</scope>
</reference>
<comment type="caution">
    <text evidence="1">The sequence shown here is derived from an EMBL/GenBank/DDBJ whole genome shotgun (WGS) entry which is preliminary data.</text>
</comment>
<evidence type="ECO:0000313" key="1">
    <source>
        <dbReference type="EMBL" id="CBI06588.1"/>
    </source>
</evidence>
<protein>
    <submittedName>
        <fullName evidence="1">Uncharacterized protein</fullName>
    </submittedName>
</protein>
<name>E6QH74_9ZZZZ</name>
<sequence>MKAYKHELANRHFRFNGSALHLFSYRLRTTDLHERIIFRCCLLFVLGGLGKAARW</sequence>
<dbReference type="EMBL" id="CABP01000190">
    <property type="protein sequence ID" value="CBI06588.1"/>
    <property type="molecule type" value="Genomic_DNA"/>
</dbReference>
<dbReference type="AlphaFoldDB" id="E6QH74"/>
<gene>
    <name evidence="1" type="ORF">CARN5_3187</name>
</gene>
<organism evidence="1">
    <name type="scientific">mine drainage metagenome</name>
    <dbReference type="NCBI Taxonomy" id="410659"/>
    <lineage>
        <taxon>unclassified sequences</taxon>
        <taxon>metagenomes</taxon>
        <taxon>ecological metagenomes</taxon>
    </lineage>
</organism>
<proteinExistence type="predicted"/>
<accession>E6QH74</accession>